<comment type="caution">
    <text evidence="2">The sequence shown here is derived from an EMBL/GenBank/DDBJ whole genome shotgun (WGS) entry which is preliminary data.</text>
</comment>
<keyword evidence="1" id="KW-0812">Transmembrane</keyword>
<gene>
    <name evidence="2" type="ORF">M3P21_10940</name>
</gene>
<keyword evidence="3" id="KW-1185">Reference proteome</keyword>
<evidence type="ECO:0000313" key="2">
    <source>
        <dbReference type="EMBL" id="MCL6284045.1"/>
    </source>
</evidence>
<proteinExistence type="predicted"/>
<organism evidence="2 3">
    <name type="scientific">Ruegeria spongiae</name>
    <dbReference type="NCBI Taxonomy" id="2942209"/>
    <lineage>
        <taxon>Bacteria</taxon>
        <taxon>Pseudomonadati</taxon>
        <taxon>Pseudomonadota</taxon>
        <taxon>Alphaproteobacteria</taxon>
        <taxon>Rhodobacterales</taxon>
        <taxon>Roseobacteraceae</taxon>
        <taxon>Ruegeria</taxon>
    </lineage>
</organism>
<evidence type="ECO:0000313" key="3">
    <source>
        <dbReference type="Proteomes" id="UP001203880"/>
    </source>
</evidence>
<sequence length="63" mass="6309">MLRLAFALFTLVSSALAGTGVIIVLSMGAVSLSAILGAAAVGFVLAIPATWLIAKRIYTATSG</sequence>
<evidence type="ECO:0000256" key="1">
    <source>
        <dbReference type="SAM" id="Phobius"/>
    </source>
</evidence>
<keyword evidence="1" id="KW-1133">Transmembrane helix</keyword>
<evidence type="ECO:0008006" key="4">
    <source>
        <dbReference type="Google" id="ProtNLM"/>
    </source>
</evidence>
<keyword evidence="1" id="KW-0472">Membrane</keyword>
<name>A0ABT0Q2J2_9RHOB</name>
<dbReference type="Proteomes" id="UP001203880">
    <property type="component" value="Unassembled WGS sequence"/>
</dbReference>
<accession>A0ABT0Q2J2</accession>
<dbReference type="RefSeq" id="WP_249710008.1">
    <property type="nucleotide sequence ID" value="NZ_JAMFMB010000012.1"/>
</dbReference>
<dbReference type="EMBL" id="JAMFMB010000012">
    <property type="protein sequence ID" value="MCL6284045.1"/>
    <property type="molecule type" value="Genomic_DNA"/>
</dbReference>
<feature type="transmembrane region" description="Helical" evidence="1">
    <location>
        <begin position="27"/>
        <end position="54"/>
    </location>
</feature>
<protein>
    <recommendedName>
        <fullName evidence="4">CTP synthetase</fullName>
    </recommendedName>
</protein>
<reference evidence="2" key="1">
    <citation type="submission" date="2022-05" db="EMBL/GenBank/DDBJ databases">
        <authorList>
            <person name="Park J.-S."/>
        </authorList>
    </citation>
    <scope>NUCLEOTIDE SEQUENCE</scope>
    <source>
        <strain evidence="2">2012CJ41-6</strain>
    </source>
</reference>